<feature type="domain" description="Disease resistance protein winged helix" evidence="1">
    <location>
        <begin position="24"/>
        <end position="91"/>
    </location>
</feature>
<proteinExistence type="predicted"/>
<evidence type="ECO:0000259" key="1">
    <source>
        <dbReference type="Pfam" id="PF23559"/>
    </source>
</evidence>
<dbReference type="AlphaFoldDB" id="A0A200QBT5"/>
<dbReference type="SUPFAM" id="SSF52058">
    <property type="entry name" value="L domain-like"/>
    <property type="match status" value="1"/>
</dbReference>
<reference evidence="2 3" key="1">
    <citation type="journal article" date="2017" name="Mol. Plant">
        <title>The Genome of Medicinal Plant Macleaya cordata Provides New Insights into Benzylisoquinoline Alkaloids Metabolism.</title>
        <authorList>
            <person name="Liu X."/>
            <person name="Liu Y."/>
            <person name="Huang P."/>
            <person name="Ma Y."/>
            <person name="Qing Z."/>
            <person name="Tang Q."/>
            <person name="Cao H."/>
            <person name="Cheng P."/>
            <person name="Zheng Y."/>
            <person name="Yuan Z."/>
            <person name="Zhou Y."/>
            <person name="Liu J."/>
            <person name="Tang Z."/>
            <person name="Zhuo Y."/>
            <person name="Zhang Y."/>
            <person name="Yu L."/>
            <person name="Huang J."/>
            <person name="Yang P."/>
            <person name="Peng Q."/>
            <person name="Zhang J."/>
            <person name="Jiang W."/>
            <person name="Zhang Z."/>
            <person name="Lin K."/>
            <person name="Ro D.K."/>
            <person name="Chen X."/>
            <person name="Xiong X."/>
            <person name="Shang Y."/>
            <person name="Huang S."/>
            <person name="Zeng J."/>
        </authorList>
    </citation>
    <scope>NUCLEOTIDE SEQUENCE [LARGE SCALE GENOMIC DNA]</scope>
    <source>
        <strain evidence="3">cv. BLH2017</strain>
        <tissue evidence="2">Root</tissue>
    </source>
</reference>
<comment type="caution">
    <text evidence="2">The sequence shown here is derived from an EMBL/GenBank/DDBJ whole genome shotgun (WGS) entry which is preliminary data.</text>
</comment>
<dbReference type="STRING" id="56857.A0A200QBT5"/>
<dbReference type="PANTHER" id="PTHR33463:SF204">
    <property type="entry name" value="NB-ARC DOMAIN-CONTAINING PROTEIN"/>
    <property type="match status" value="1"/>
</dbReference>
<dbReference type="Pfam" id="PF23559">
    <property type="entry name" value="WHD_DRP"/>
    <property type="match status" value="1"/>
</dbReference>
<evidence type="ECO:0000313" key="2">
    <source>
        <dbReference type="EMBL" id="OVA07895.1"/>
    </source>
</evidence>
<protein>
    <recommendedName>
        <fullName evidence="1">Disease resistance protein winged helix domain-containing protein</fullName>
    </recommendedName>
</protein>
<accession>A0A200QBT5</accession>
<name>A0A200QBT5_MACCD</name>
<sequence>MACKKTPQEWEHAITVLKRSAAEFSEDYSVMEEEIIDYWIAEGFLDSLDDINEARNEAHDVIGYLKGACLLETGVDMEYTVKLHDLVRDLAIWIASDFGRNKSKVFCQGGDDPKLENWEKAERVLLINNRWIFQFMPVLRVLKISRIKNTNLPKSIASLSELQYLNISGSGRWTKSNGIGMFETFEGTWNHNKYEFCFAKVSKQPQVKNVHKKSMY</sequence>
<evidence type="ECO:0000313" key="3">
    <source>
        <dbReference type="Proteomes" id="UP000195402"/>
    </source>
</evidence>
<keyword evidence="3" id="KW-1185">Reference proteome</keyword>
<dbReference type="OrthoDB" id="3794806at2759"/>
<organism evidence="2 3">
    <name type="scientific">Macleaya cordata</name>
    <name type="common">Five-seeded plume-poppy</name>
    <name type="synonym">Bocconia cordata</name>
    <dbReference type="NCBI Taxonomy" id="56857"/>
    <lineage>
        <taxon>Eukaryota</taxon>
        <taxon>Viridiplantae</taxon>
        <taxon>Streptophyta</taxon>
        <taxon>Embryophyta</taxon>
        <taxon>Tracheophyta</taxon>
        <taxon>Spermatophyta</taxon>
        <taxon>Magnoliopsida</taxon>
        <taxon>Ranunculales</taxon>
        <taxon>Papaveraceae</taxon>
        <taxon>Papaveroideae</taxon>
        <taxon>Macleaya</taxon>
    </lineage>
</organism>
<gene>
    <name evidence="2" type="ORF">BVC80_8991g33</name>
</gene>
<dbReference type="EMBL" id="MVGT01002401">
    <property type="protein sequence ID" value="OVA07895.1"/>
    <property type="molecule type" value="Genomic_DNA"/>
</dbReference>
<dbReference type="InParanoid" id="A0A200QBT5"/>
<dbReference type="PANTHER" id="PTHR33463">
    <property type="entry name" value="NB-ARC DOMAIN-CONTAINING PROTEIN-RELATED"/>
    <property type="match status" value="1"/>
</dbReference>
<dbReference type="InterPro" id="IPR058922">
    <property type="entry name" value="WHD_DRP"/>
</dbReference>
<dbReference type="Proteomes" id="UP000195402">
    <property type="component" value="Unassembled WGS sequence"/>
</dbReference>
<dbReference type="InterPro" id="IPR050905">
    <property type="entry name" value="Plant_NBS-LRR"/>
</dbReference>